<evidence type="ECO:0000313" key="3">
    <source>
        <dbReference type="EMBL" id="GBN46034.1"/>
    </source>
</evidence>
<reference evidence="2 4" key="1">
    <citation type="journal article" date="2019" name="Sci. Rep.">
        <title>Orb-weaving spider Araneus ventricosus genome elucidates the spidroin gene catalogue.</title>
        <authorList>
            <person name="Kono N."/>
            <person name="Nakamura H."/>
            <person name="Ohtoshi R."/>
            <person name="Moran D.A.P."/>
            <person name="Shinohara A."/>
            <person name="Yoshida Y."/>
            <person name="Fujiwara M."/>
            <person name="Mori M."/>
            <person name="Tomita M."/>
            <person name="Arakawa K."/>
        </authorList>
    </citation>
    <scope>NUCLEOTIDE SEQUENCE [LARGE SCALE GENOMIC DNA]</scope>
</reference>
<accession>A0A4Y2P7K8</accession>
<keyword evidence="4" id="KW-1185">Reference proteome</keyword>
<protein>
    <submittedName>
        <fullName evidence="2">Uncharacterized protein</fullName>
    </submittedName>
</protein>
<dbReference type="EMBL" id="BGPR01212915">
    <property type="protein sequence ID" value="GBN45974.1"/>
    <property type="molecule type" value="Genomic_DNA"/>
</dbReference>
<proteinExistence type="predicted"/>
<evidence type="ECO:0000313" key="4">
    <source>
        <dbReference type="Proteomes" id="UP000499080"/>
    </source>
</evidence>
<sequence length="129" mass="14579">MAYRLDGTKITGIVMQRLVYPLTFLIGPSENVELPEGRISEGLCYRGSTVLLEWGLDILMAESELRDWKIRTSSPDSTVESKGGKRPPAGAVWKYGEEYQTRSEGCHLSKVQNFEVHPKITPRSFRMDS</sequence>
<dbReference type="Proteomes" id="UP000499080">
    <property type="component" value="Unassembled WGS sequence"/>
</dbReference>
<name>A0A4Y2P7K8_ARAVE</name>
<dbReference type="EMBL" id="BGPR01212943">
    <property type="protein sequence ID" value="GBN46034.1"/>
    <property type="molecule type" value="Genomic_DNA"/>
</dbReference>
<evidence type="ECO:0000313" key="1">
    <source>
        <dbReference type="EMBL" id="GBN45974.1"/>
    </source>
</evidence>
<organism evidence="2 4">
    <name type="scientific">Araneus ventricosus</name>
    <name type="common">Orbweaver spider</name>
    <name type="synonym">Epeira ventricosa</name>
    <dbReference type="NCBI Taxonomy" id="182803"/>
    <lineage>
        <taxon>Eukaryota</taxon>
        <taxon>Metazoa</taxon>
        <taxon>Ecdysozoa</taxon>
        <taxon>Arthropoda</taxon>
        <taxon>Chelicerata</taxon>
        <taxon>Arachnida</taxon>
        <taxon>Araneae</taxon>
        <taxon>Araneomorphae</taxon>
        <taxon>Entelegynae</taxon>
        <taxon>Araneoidea</taxon>
        <taxon>Araneidae</taxon>
        <taxon>Araneus</taxon>
    </lineage>
</organism>
<gene>
    <name evidence="1" type="ORF">AVEN_261750_1</name>
    <name evidence="2" type="ORF">AVEN_35048_1</name>
    <name evidence="3" type="ORF">AVEN_83328_1</name>
</gene>
<dbReference type="AlphaFoldDB" id="A0A4Y2P7K8"/>
<dbReference type="EMBL" id="BGPR01212929">
    <property type="protein sequence ID" value="GBN46006.1"/>
    <property type="molecule type" value="Genomic_DNA"/>
</dbReference>
<evidence type="ECO:0000313" key="2">
    <source>
        <dbReference type="EMBL" id="GBN46006.1"/>
    </source>
</evidence>
<comment type="caution">
    <text evidence="2">The sequence shown here is derived from an EMBL/GenBank/DDBJ whole genome shotgun (WGS) entry which is preliminary data.</text>
</comment>